<proteinExistence type="predicted"/>
<protein>
    <submittedName>
        <fullName evidence="22 23">Uncharacterized protein LOC106058961 isoform X1</fullName>
    </submittedName>
</protein>
<dbReference type="SUPFAM" id="SSF57196">
    <property type="entry name" value="EGF/Laminin"/>
    <property type="match status" value="5"/>
</dbReference>
<organism evidence="21 22">
    <name type="scientific">Biomphalaria glabrata</name>
    <name type="common">Bloodfluke planorb</name>
    <name type="synonym">Freshwater snail</name>
    <dbReference type="NCBI Taxonomy" id="6526"/>
    <lineage>
        <taxon>Eukaryota</taxon>
        <taxon>Metazoa</taxon>
        <taxon>Spiralia</taxon>
        <taxon>Lophotrochozoa</taxon>
        <taxon>Mollusca</taxon>
        <taxon>Gastropoda</taxon>
        <taxon>Heterobranchia</taxon>
        <taxon>Euthyneura</taxon>
        <taxon>Panpulmonata</taxon>
        <taxon>Hygrophila</taxon>
        <taxon>Lymnaeoidea</taxon>
        <taxon>Planorbidae</taxon>
        <taxon>Biomphalaria</taxon>
    </lineage>
</organism>
<dbReference type="Pfam" id="PF06119">
    <property type="entry name" value="NIDO"/>
    <property type="match status" value="1"/>
</dbReference>
<keyword evidence="3" id="KW-0964">Secreted</keyword>
<reference evidence="22 23" key="1">
    <citation type="submission" date="2025-04" db="UniProtKB">
        <authorList>
            <consortium name="RefSeq"/>
        </authorList>
    </citation>
    <scope>IDENTIFICATION</scope>
</reference>
<feature type="domain" description="EGF-like" evidence="19">
    <location>
        <begin position="2069"/>
        <end position="2106"/>
    </location>
</feature>
<dbReference type="PROSITE" id="PS01186">
    <property type="entry name" value="EGF_2"/>
    <property type="match status" value="6"/>
</dbReference>
<feature type="domain" description="EGF-like" evidence="19">
    <location>
        <begin position="556"/>
        <end position="596"/>
    </location>
</feature>
<dbReference type="GO" id="GO:0006897">
    <property type="term" value="P:endocytosis"/>
    <property type="evidence" value="ECO:0007669"/>
    <property type="project" value="UniProtKB-KW"/>
</dbReference>
<feature type="domain" description="EGF-like" evidence="19">
    <location>
        <begin position="2746"/>
        <end position="2782"/>
    </location>
</feature>
<dbReference type="InterPro" id="IPR003886">
    <property type="entry name" value="NIDO_dom"/>
</dbReference>
<keyword evidence="10 16" id="KW-0472">Membrane</keyword>
<dbReference type="Gene3D" id="2.60.120.290">
    <property type="entry name" value="Spermadhesin, CUB domain"/>
    <property type="match status" value="3"/>
</dbReference>
<evidence type="ECO:0000313" key="21">
    <source>
        <dbReference type="Proteomes" id="UP001165740"/>
    </source>
</evidence>
<dbReference type="FunFam" id="2.60.120.290:FF:000005">
    <property type="entry name" value="Procollagen C-endopeptidase enhancer 1"/>
    <property type="match status" value="1"/>
</dbReference>
<feature type="domain" description="EGF-like" evidence="19">
    <location>
        <begin position="1902"/>
        <end position="1942"/>
    </location>
</feature>
<dbReference type="GO" id="GO:0005576">
    <property type="term" value="C:extracellular region"/>
    <property type="evidence" value="ECO:0007669"/>
    <property type="project" value="UniProtKB-SubCell"/>
</dbReference>
<dbReference type="PROSITE" id="PS51233">
    <property type="entry name" value="VWFD"/>
    <property type="match status" value="1"/>
</dbReference>
<feature type="domain" description="CUB" evidence="18">
    <location>
        <begin position="382"/>
        <end position="510"/>
    </location>
</feature>
<keyword evidence="8" id="KW-0677">Repeat</keyword>
<dbReference type="RefSeq" id="XP_055859994.1">
    <property type="nucleotide sequence ID" value="XM_056004019.1"/>
</dbReference>
<evidence type="ECO:0000256" key="16">
    <source>
        <dbReference type="SAM" id="Phobius"/>
    </source>
</evidence>
<feature type="domain" description="CUB" evidence="18">
    <location>
        <begin position="737"/>
        <end position="850"/>
    </location>
</feature>
<dbReference type="Gene3D" id="2.170.300.10">
    <property type="entry name" value="Tie2 ligand-binding domain superfamily"/>
    <property type="match status" value="1"/>
</dbReference>
<keyword evidence="5" id="KW-0254">Endocytosis</keyword>
<evidence type="ECO:0000256" key="14">
    <source>
        <dbReference type="PROSITE-ProRule" id="PRU00076"/>
    </source>
</evidence>
<dbReference type="InterPro" id="IPR018097">
    <property type="entry name" value="EGF_Ca-bd_CS"/>
</dbReference>
<evidence type="ECO:0000256" key="17">
    <source>
        <dbReference type="SAM" id="SignalP"/>
    </source>
</evidence>
<feature type="domain" description="VWFD" evidence="20">
    <location>
        <begin position="1397"/>
        <end position="1601"/>
    </location>
</feature>
<feature type="region of interest" description="Disordered" evidence="15">
    <location>
        <begin position="3006"/>
        <end position="3036"/>
    </location>
</feature>
<evidence type="ECO:0000256" key="13">
    <source>
        <dbReference type="ARBA" id="ARBA00023180"/>
    </source>
</evidence>
<feature type="domain" description="EGF-like" evidence="19">
    <location>
        <begin position="2573"/>
        <end position="2610"/>
    </location>
</feature>
<keyword evidence="13" id="KW-0325">Glycoprotein</keyword>
<evidence type="ECO:0000256" key="3">
    <source>
        <dbReference type="ARBA" id="ARBA00022525"/>
    </source>
</evidence>
<dbReference type="InterPro" id="IPR000152">
    <property type="entry name" value="EGF-type_Asp/Asn_hydroxyl_site"/>
</dbReference>
<feature type="disulfide bond" evidence="14">
    <location>
        <begin position="1865"/>
        <end position="1875"/>
    </location>
</feature>
<feature type="transmembrane region" description="Helical" evidence="16">
    <location>
        <begin position="2937"/>
        <end position="2963"/>
    </location>
</feature>
<evidence type="ECO:0000259" key="19">
    <source>
        <dbReference type="PROSITE" id="PS50026"/>
    </source>
</evidence>
<dbReference type="FunFam" id="2.10.25.10:FF:000002">
    <property type="entry name" value="Latent-transforming growth factor beta-binding protein 3"/>
    <property type="match status" value="1"/>
</dbReference>
<feature type="domain" description="EGF-like" evidence="19">
    <location>
        <begin position="2236"/>
        <end position="2279"/>
    </location>
</feature>
<evidence type="ECO:0000313" key="22">
    <source>
        <dbReference type="RefSeq" id="XP_055859994.1"/>
    </source>
</evidence>
<dbReference type="InterPro" id="IPR001846">
    <property type="entry name" value="VWF_type-D"/>
</dbReference>
<dbReference type="RefSeq" id="XP_055859996.1">
    <property type="nucleotide sequence ID" value="XM_056004021.1"/>
</dbReference>
<dbReference type="PROSITE" id="PS00010">
    <property type="entry name" value="ASX_HYDROXYL"/>
    <property type="match status" value="15"/>
</dbReference>
<dbReference type="SMART" id="SM00539">
    <property type="entry name" value="NIDO"/>
    <property type="match status" value="1"/>
</dbReference>
<dbReference type="PANTHER" id="PTHR24039">
    <property type="entry name" value="FIBRILLIN-RELATED"/>
    <property type="match status" value="1"/>
</dbReference>
<gene>
    <name evidence="22 23 24" type="primary">LOC106058961</name>
</gene>
<feature type="signal peptide" evidence="17">
    <location>
        <begin position="1"/>
        <end position="34"/>
    </location>
</feature>
<dbReference type="InterPro" id="IPR001881">
    <property type="entry name" value="EGF-like_Ca-bd_dom"/>
</dbReference>
<keyword evidence="6 16" id="KW-0812">Transmembrane</keyword>
<feature type="domain" description="EGF-like" evidence="19">
    <location>
        <begin position="206"/>
        <end position="247"/>
    </location>
</feature>
<evidence type="ECO:0000256" key="9">
    <source>
        <dbReference type="ARBA" id="ARBA00022989"/>
    </source>
</evidence>
<dbReference type="Pfam" id="PF07645">
    <property type="entry name" value="EGF_CA"/>
    <property type="match status" value="16"/>
</dbReference>
<evidence type="ECO:0000256" key="5">
    <source>
        <dbReference type="ARBA" id="ARBA00022583"/>
    </source>
</evidence>
<dbReference type="SMART" id="SM00181">
    <property type="entry name" value="EGF"/>
    <property type="match status" value="37"/>
</dbReference>
<dbReference type="PANTHER" id="PTHR24039:SF53">
    <property type="entry name" value="EGF-LIKE DOMAIN-CONTAINING PROTEIN"/>
    <property type="match status" value="1"/>
</dbReference>
<feature type="domain" description="EGF-like" evidence="19">
    <location>
        <begin position="897"/>
        <end position="936"/>
    </location>
</feature>
<evidence type="ECO:0000259" key="20">
    <source>
        <dbReference type="PROSITE" id="PS51233"/>
    </source>
</evidence>
<evidence type="ECO:0000313" key="24">
    <source>
        <dbReference type="RefSeq" id="XP_055859996.1"/>
    </source>
</evidence>
<dbReference type="PROSITE" id="PS50026">
    <property type="entry name" value="EGF_3"/>
    <property type="match status" value="12"/>
</dbReference>
<feature type="region of interest" description="Disordered" evidence="15">
    <location>
        <begin position="2972"/>
        <end position="2991"/>
    </location>
</feature>
<dbReference type="Proteomes" id="UP001165740">
    <property type="component" value="Chromosome 11"/>
</dbReference>
<comment type="caution">
    <text evidence="14">Lacks conserved residue(s) required for the propagation of feature annotation.</text>
</comment>
<dbReference type="Pfam" id="PF12662">
    <property type="entry name" value="cEGF"/>
    <property type="match status" value="1"/>
</dbReference>
<keyword evidence="4 14" id="KW-0245">EGF-like domain</keyword>
<keyword evidence="11 14" id="KW-1015">Disulfide bond</keyword>
<dbReference type="GeneID" id="106058961"/>
<comment type="subcellular location">
    <subcellularLocation>
        <location evidence="1">Membrane</location>
        <topology evidence="1">Single-pass type I membrane protein</topology>
    </subcellularLocation>
    <subcellularLocation>
        <location evidence="2">Secreted</location>
    </subcellularLocation>
</comment>
<keyword evidence="7 17" id="KW-0732">Signal</keyword>
<dbReference type="PROSITE" id="PS01180">
    <property type="entry name" value="CUB"/>
    <property type="match status" value="3"/>
</dbReference>
<dbReference type="FunFam" id="2.10.25.10:FF:000038">
    <property type="entry name" value="Fibrillin 2"/>
    <property type="match status" value="1"/>
</dbReference>
<feature type="disulfide bond" evidence="14">
    <location>
        <begin position="2669"/>
        <end position="2686"/>
    </location>
</feature>
<evidence type="ECO:0000256" key="4">
    <source>
        <dbReference type="ARBA" id="ARBA00022536"/>
    </source>
</evidence>
<dbReference type="SMART" id="SM00042">
    <property type="entry name" value="CUB"/>
    <property type="match status" value="3"/>
</dbReference>
<evidence type="ECO:0000256" key="6">
    <source>
        <dbReference type="ARBA" id="ARBA00022692"/>
    </source>
</evidence>
<keyword evidence="12" id="KW-0675">Receptor</keyword>
<dbReference type="InterPro" id="IPR000742">
    <property type="entry name" value="EGF"/>
</dbReference>
<dbReference type="SUPFAM" id="SSF57184">
    <property type="entry name" value="Growth factor receptor domain"/>
    <property type="match status" value="7"/>
</dbReference>
<feature type="domain" description="EGF-like" evidence="19">
    <location>
        <begin position="2658"/>
        <end position="2697"/>
    </location>
</feature>
<dbReference type="RefSeq" id="XP_055859995.1">
    <property type="nucleotide sequence ID" value="XM_056004020.1"/>
</dbReference>
<evidence type="ECO:0000256" key="11">
    <source>
        <dbReference type="ARBA" id="ARBA00023157"/>
    </source>
</evidence>
<dbReference type="InterPro" id="IPR026823">
    <property type="entry name" value="cEGF"/>
</dbReference>
<dbReference type="FunFam" id="2.10.25.10:FF:000014">
    <property type="entry name" value="Latent-transforming growth factor beta-binding protein 3"/>
    <property type="match status" value="1"/>
</dbReference>
<dbReference type="InterPro" id="IPR049883">
    <property type="entry name" value="NOTCH1_EGF-like"/>
</dbReference>
<dbReference type="GO" id="GO:0007160">
    <property type="term" value="P:cell-matrix adhesion"/>
    <property type="evidence" value="ECO:0007669"/>
    <property type="project" value="InterPro"/>
</dbReference>
<dbReference type="CDD" id="cd00041">
    <property type="entry name" value="CUB"/>
    <property type="match status" value="3"/>
</dbReference>
<evidence type="ECO:0000256" key="12">
    <source>
        <dbReference type="ARBA" id="ARBA00023170"/>
    </source>
</evidence>
<keyword evidence="9 16" id="KW-1133">Transmembrane helix</keyword>
<keyword evidence="21" id="KW-1185">Reference proteome</keyword>
<evidence type="ECO:0000313" key="23">
    <source>
        <dbReference type="RefSeq" id="XP_055859995.1"/>
    </source>
</evidence>
<evidence type="ECO:0000256" key="10">
    <source>
        <dbReference type="ARBA" id="ARBA00023136"/>
    </source>
</evidence>
<evidence type="ECO:0000256" key="2">
    <source>
        <dbReference type="ARBA" id="ARBA00004613"/>
    </source>
</evidence>
<feature type="domain" description="EGF-like" evidence="19">
    <location>
        <begin position="2323"/>
        <end position="2363"/>
    </location>
</feature>
<feature type="domain" description="CUB" evidence="18">
    <location>
        <begin position="39"/>
        <end position="159"/>
    </location>
</feature>
<dbReference type="InterPro" id="IPR000859">
    <property type="entry name" value="CUB_dom"/>
</dbReference>
<evidence type="ECO:0000256" key="7">
    <source>
        <dbReference type="ARBA" id="ARBA00022729"/>
    </source>
</evidence>
<evidence type="ECO:0000256" key="1">
    <source>
        <dbReference type="ARBA" id="ARBA00004479"/>
    </source>
</evidence>
<dbReference type="FunFam" id="2.10.25.10:FF:000005">
    <property type="entry name" value="Fibrillin 2"/>
    <property type="match status" value="2"/>
</dbReference>
<feature type="domain" description="EGF-like" evidence="19">
    <location>
        <begin position="336"/>
        <end position="380"/>
    </location>
</feature>
<dbReference type="SUPFAM" id="SSF49854">
    <property type="entry name" value="Spermadhesin, CUB domain"/>
    <property type="match status" value="3"/>
</dbReference>
<dbReference type="Pfam" id="PF00431">
    <property type="entry name" value="CUB"/>
    <property type="match status" value="3"/>
</dbReference>
<dbReference type="GO" id="GO:0016020">
    <property type="term" value="C:membrane"/>
    <property type="evidence" value="ECO:0007669"/>
    <property type="project" value="UniProtKB-SubCell"/>
</dbReference>
<dbReference type="PRINTS" id="PR00011">
    <property type="entry name" value="EGFLAMININ"/>
</dbReference>
<dbReference type="FunFam" id="2.10.25.10:FF:000009">
    <property type="entry name" value="Low-density lipoprotein receptor isoform 1"/>
    <property type="match status" value="1"/>
</dbReference>
<accession>A0A9W2YAY4</accession>
<evidence type="ECO:0000259" key="18">
    <source>
        <dbReference type="PROSITE" id="PS01180"/>
    </source>
</evidence>
<dbReference type="GO" id="GO:0005509">
    <property type="term" value="F:calcium ion binding"/>
    <property type="evidence" value="ECO:0007669"/>
    <property type="project" value="InterPro"/>
</dbReference>
<sequence>MASFRWRTSTAERVKRCNCVLLCLVLYCTTEIQAAFTDCGGQLTEQAGVILSPNFPDSYPNDANCNWNITVAPGQIIDFRFKRLDMDRYSDQNCLDFVMIFDGPSTQSIRLGDYYYCGFSDESKILNLILRATSNHMYIRFYSDSRNSRAGFSASYWAHECPPFTYGKEICDTSCICNQTNTQYCVNYNGTCACKSGWTSADCSLDIDECQVSNSCEDPYSACVNQPGGFVCQCKPGMIKNSFGQCQDSNQCTQKKCSHACSVTSENPRTEMCFCPKGMKLDPADNLTCKECDNWMYGDDCILKSECYPPNTKSYNKMNGLCTCYLNWTSSTCKQDVDECALEKKPCSLTEDHAICYNYQGSYKCHCLTGYQFVNETSCDECGKVLMAASGTIVSKYHSPQRYSAMKIAECNWTIQAPVGKVVSLSFQSFQMWYTIDSYFENHPAYIEIYDGPYNNSKLLAIFNGGPYSSTPPGIIRTSGNEMFIILYAAFFNGNYGYSSEGFIASFWSHECQSFTYGANCTQSCTCIQSKTQYCNSTTGQCVCKPGWTSTDCSVDIDECFENPLSCPDYSTCTNTAGSFQCTCKEGLTLDDRKCVVSNGSNVCTTKKCSHVCVVLQQNGVDYEQCYCPIGTELDGNQCVACKNNRYGPDCSKYCGCVQNHTLSCNTRTGDCTCLPQWKGMNCSTDFDVCSDRYSNKECQKNANCTYIAGLIGYRCRCSQQDGYMESTNGSCVPINCTSITTNSTGIIQSPFYPSAYMNNAFCTWSINGNEDNVISLRLEQNFYIEPTYNCPNDYLEIYDGENNETRLIGHYCGWSIPSVIRTRGNKMYIIFKTNWVYSYTGFNGSYTSHACRTFTYGTDSCNNLCRCVKENTEFCDNVNGECICKPGWTLGDCSQDVNECLGTNNKVCPTNSDCINTRGSYRCECRLGYVLNTTSGKCEESKECLYKKCSDGCYVASLGVEKCTCPEGLVLDTLAETVCVVPYYPYGKNASDLLLRDSFTSYYSVHVSSAIYFTFGAPYGKDLHPAAFVLSNGVIGFGSTFLSFGGFHDLIYISNKRLNILAPFMANLNPFQGHVYYHLYETCAGKFSKKAQTSPFMSAIVARAEKNIQEYNHVSSFKVSTVLVVTWAGMQPFVFLNKTSELNTFQALYITGWETENGQVAETAYVIFLYQYGLMNWPYLPGRPIFIGTTGDFENILQDLSTALVSVLDSVPGNTGYKGVMSFKVGHVTGPQQSCKKYLCDHADLLTDPVYQYEKQQLYKCPCTLERLGAQWQLFERRGPKQDIYCYAISMVAKQRLLKDNKRNMLCCYRWTKPANDDWRDWLQSWREATYLPKSPLSGHVLINNPWYLGFFDNYQALENIRAHTLCCRDSHNAGLCRKFYQIFPDMGCSNFVEFVPASALGDPHIKTSDGVTYTMNGLGEYILMEAPSKTFTLQARTGRAETLNGTLSKATVFIAFAAKESNESSFQVELSPSKTSLILLANNIDVTNDFYKESGPDIIMSMTSISVTREYRNNKTLAIVNFPCGVSITVHVAVKSLLIEVNLPKNFGNKTRGLLGNFNGNKNDEFILPDGQLLPANLSERQIYQEFAKKWVVTQSNSVFLYRPGENTSTYQHSDFEPMYKDEASAAQLAEAKTLCGDTNDACIFDYLATGDRAFTFNTKEFSEEMEIVIQNLGNNPPTINVSESSLDIDGRWLVLEGKLSVLKLTTADEDDDSITFEIADSVTGVTVNQSGHILYLPDITKPLALRLRAKDSKGSYSAFLYIPITICPSCSGNGVCNNQSAILEEYENGLFQIQTCNCFPAFTGKNCESELNGCELDPCFKGQTCTDLTVQEQGNSSVGYKCGPCPNGYIDWMQTCVDIDECNGTNPCEQSCTNTEGSYICSCPDGYRLDMSNKKSCNDINECEERTSKCEQKCTNTNGNYTCSCYPGYTVDSNGLTCNLDSSKQTLCYQCQQVCHVSGSNQVNCSCRIGYEVDPKDTSNCRDIDECQYGIKPCSHICDNTMGAYKCSCYTGFKLSKDQISCDACTSPYYGENCANICQCNNRGSCDSVRGCVCNKQWTGVNCEVDVNECDQPNTCPSGYICENTIGSFKCLCPSGYRLENGQCTDINECVEVKNITCDLNLEVCVNTIGSYSCQCKPGYARNKEIICQDINECTSNTNACEQMCENKLGTYNCQCYPGFVLADDRKHCIKVKEECSIKNLSCSYACMTDANNIPVCYCPQGYIVNGLGQCEDINECTSDLLNLCSYKDGCLNTNGSYSCACQSGSKLDNDGRTCLECEGQTWGKDCLNNCSCGTGAAHCDSKTGCICKTGYTGTHCDQDIDECKTGTFACGIKEKCVNIPGSAICECMEGYSKINGHCQDINECSSTNLNNCSQVCTNLEGSFTCSCYTGYIFNTSTHTCSDIDECKLGTSQCEGLCINTDGSYRCSCSDGLFLQPDGVKCAASVPCVNKTDCSYQCANINGTEVCFCPKGSQLASNGRNCIDIDLCATSACKTGCFETKQNTSYECVCPAGQSLNSDGFTCSDCVEGRWGVACNQSCKCLTINTKHCDQVSGKCQCNSEWTGLICDEDVDECLNSAICPAQTHCKNYIGGYTCVCDDGYIAKNSSSLCQECDEGYFGPSCTKKCNCGTNFNCNKTTGSCYCMKGWKGINCDIDINECEIGTHSCNISSHEACLNTEGGYQCQCGTGYNRTCSSCSCEDINECNGAQSSVCDQLCENTNGSFKCSCRSGYIVNPTDSMKCQDLDECSSNQTKCDQICENTVGSYKCSCRPGYIVSNIDSFKCQEILDYNTSVTFDIDVAKRNLEDRNSEDHKKLSGDIEMQMTTKFAGKKFLFYKVIVRALRRGSLIADLTIQATDKNTDSSLRSALQDLISDTFTLDNTSTLLVAASLNGNTIETGTCKAREILNPCQDTEECIQENDVTVCKKKENDGTKLILGLAIGLPLFALLCVIIVVALCCYAKKKNQKIKNSSEREHVHTKQNKQHGLTNPYVLNTNFQSKEERYALPEQSSYKNSYNPSTNSIEYSKYHEPKEY</sequence>
<evidence type="ECO:0000256" key="15">
    <source>
        <dbReference type="SAM" id="MobiDB-lite"/>
    </source>
</evidence>
<dbReference type="CDD" id="cd00054">
    <property type="entry name" value="EGF_CA"/>
    <property type="match status" value="8"/>
</dbReference>
<dbReference type="PROSITE" id="PS01187">
    <property type="entry name" value="EGF_CA"/>
    <property type="match status" value="10"/>
</dbReference>
<dbReference type="PROSITE" id="PS00022">
    <property type="entry name" value="EGF_1"/>
    <property type="match status" value="2"/>
</dbReference>
<feature type="chain" id="PRO_5044702305" evidence="17">
    <location>
        <begin position="35"/>
        <end position="3036"/>
    </location>
</feature>
<dbReference type="InterPro" id="IPR009030">
    <property type="entry name" value="Growth_fac_rcpt_cys_sf"/>
</dbReference>
<dbReference type="SMART" id="SM00179">
    <property type="entry name" value="EGF_CA"/>
    <property type="match status" value="20"/>
</dbReference>
<dbReference type="OrthoDB" id="4405280at2759"/>
<feature type="domain" description="EGF-like" evidence="19">
    <location>
        <begin position="1861"/>
        <end position="1896"/>
    </location>
</feature>
<name>A0A9W2YAY4_BIOGL</name>
<dbReference type="Gene3D" id="2.10.25.10">
    <property type="entry name" value="Laminin"/>
    <property type="match status" value="19"/>
</dbReference>
<dbReference type="InterPro" id="IPR035914">
    <property type="entry name" value="Sperma_CUB_dom_sf"/>
</dbReference>
<dbReference type="FunFam" id="2.60.120.290:FF:000013">
    <property type="entry name" value="Membrane frizzled-related protein"/>
    <property type="match status" value="1"/>
</dbReference>
<evidence type="ECO:0000256" key="8">
    <source>
        <dbReference type="ARBA" id="ARBA00022737"/>
    </source>
</evidence>
<feature type="compositionally biased region" description="Polar residues" evidence="15">
    <location>
        <begin position="3010"/>
        <end position="3026"/>
    </location>
</feature>
<dbReference type="SMART" id="SM00216">
    <property type="entry name" value="VWD"/>
    <property type="match status" value="1"/>
</dbReference>